<evidence type="ECO:0000313" key="2">
    <source>
        <dbReference type="EMBL" id="MBB0245356.1"/>
    </source>
</evidence>
<protein>
    <submittedName>
        <fullName evidence="2">Uncharacterized protein</fullName>
    </submittedName>
</protein>
<dbReference type="AlphaFoldDB" id="A0A7W3TEH9"/>
<evidence type="ECO:0000313" key="3">
    <source>
        <dbReference type="Proteomes" id="UP000538929"/>
    </source>
</evidence>
<accession>A0A7W3TEH9</accession>
<proteinExistence type="predicted"/>
<comment type="caution">
    <text evidence="2">The sequence shown here is derived from an EMBL/GenBank/DDBJ whole genome shotgun (WGS) entry which is preliminary data.</text>
</comment>
<sequence length="76" mass="8192">MTPHHCLPGREGLTVTRPEDHPPRITEAGRLALPLLVQDEDTGRTGVVNLVLPVEQVVTLLQQMTGVLGAPHVGTR</sequence>
<feature type="region of interest" description="Disordered" evidence="1">
    <location>
        <begin position="1"/>
        <end position="25"/>
    </location>
</feature>
<reference evidence="3" key="1">
    <citation type="submission" date="2019-10" db="EMBL/GenBank/DDBJ databases">
        <title>Streptomyces sp. nov., a novel actinobacterium isolated from alkaline environment.</title>
        <authorList>
            <person name="Golinska P."/>
        </authorList>
    </citation>
    <scope>NUCLEOTIDE SEQUENCE [LARGE SCALE GENOMIC DNA]</scope>
    <source>
        <strain evidence="3">DSM 42118</strain>
    </source>
</reference>
<organism evidence="2 3">
    <name type="scientific">Streptomyces alkaliphilus</name>
    <dbReference type="NCBI Taxonomy" id="1472722"/>
    <lineage>
        <taxon>Bacteria</taxon>
        <taxon>Bacillati</taxon>
        <taxon>Actinomycetota</taxon>
        <taxon>Actinomycetes</taxon>
        <taxon>Kitasatosporales</taxon>
        <taxon>Streptomycetaceae</taxon>
        <taxon>Streptomyces</taxon>
    </lineage>
</organism>
<evidence type="ECO:0000256" key="1">
    <source>
        <dbReference type="SAM" id="MobiDB-lite"/>
    </source>
</evidence>
<dbReference type="EMBL" id="VKHT01000466">
    <property type="protein sequence ID" value="MBB0245356.1"/>
    <property type="molecule type" value="Genomic_DNA"/>
</dbReference>
<gene>
    <name evidence="2" type="ORF">FNQ90_14925</name>
</gene>
<dbReference type="Proteomes" id="UP000538929">
    <property type="component" value="Unassembled WGS sequence"/>
</dbReference>
<keyword evidence="3" id="KW-1185">Reference proteome</keyword>
<name>A0A7W3TEH9_9ACTN</name>